<dbReference type="PANTHER" id="PTHR47966">
    <property type="entry name" value="BETA-SITE APP-CLEAVING ENZYME, ISOFORM A-RELATED"/>
    <property type="match status" value="1"/>
</dbReference>
<evidence type="ECO:0000256" key="2">
    <source>
        <dbReference type="SAM" id="MobiDB-lite"/>
    </source>
</evidence>
<proteinExistence type="inferred from homology"/>
<keyword evidence="5" id="KW-0378">Hydrolase</keyword>
<dbReference type="GO" id="GO:0004190">
    <property type="term" value="F:aspartic-type endopeptidase activity"/>
    <property type="evidence" value="ECO:0007669"/>
    <property type="project" value="InterPro"/>
</dbReference>
<dbReference type="InterPro" id="IPR034164">
    <property type="entry name" value="Pepsin-like_dom"/>
</dbReference>
<dbReference type="EMBL" id="QPFP01000160">
    <property type="protein sequence ID" value="TEB19990.1"/>
    <property type="molecule type" value="Genomic_DNA"/>
</dbReference>
<name>A0A4Y7SEE8_COPMI</name>
<comment type="similarity">
    <text evidence="1">Belongs to the peptidase A1 family.</text>
</comment>
<sequence>SDLWIASSSCNTAPCNQVPKRYDPARSGSTDTGQSFTIDYLQGHVDGPVVWDRLNVGGYEVENQAIAAGANILAEPLSSQFAGILGLALPLNSVIAQALPPVTTNDPDGAAWASNLFGITPYANAPMSRFIGMLLERPGSDRIPSLLGIGRHPSLVDARVRSTALGGTGGEHGGVEYSTLVSERTGTLFWKTSVRAVTVYVNGEERDVDLGRGVMGSVFPSAVLDSGVPLILASGRIANAVWGAVGVSPSADGYYYIPCTTPLNMTITLDDRTPISLHPLDLTAPPESSNSPGSTSADAMCVGLIQSADIHLGHPNAIGDMILGVPFLRNVYSVMAYANPNADGTFERPWPEGATGEEVEDPSDNSTTVPRTANVMPRLGLMSMTDPTIALEEFRTVRVLNRPITNSTNVGGNSGSSGSKSGGGTGKGLSVGIIVLIALVGFFAACFILFGIRWWLIRRKY</sequence>
<keyword evidence="3" id="KW-0812">Transmembrane</keyword>
<dbReference type="GO" id="GO:0006508">
    <property type="term" value="P:proteolysis"/>
    <property type="evidence" value="ECO:0007669"/>
    <property type="project" value="UniProtKB-KW"/>
</dbReference>
<evidence type="ECO:0000256" key="1">
    <source>
        <dbReference type="ARBA" id="ARBA00007447"/>
    </source>
</evidence>
<keyword evidence="3" id="KW-1133">Transmembrane helix</keyword>
<evidence type="ECO:0000313" key="5">
    <source>
        <dbReference type="EMBL" id="TEB19990.1"/>
    </source>
</evidence>
<dbReference type="InterPro" id="IPR021109">
    <property type="entry name" value="Peptidase_aspartic_dom_sf"/>
</dbReference>
<accession>A0A4Y7SEE8</accession>
<feature type="region of interest" description="Disordered" evidence="2">
    <location>
        <begin position="346"/>
        <end position="371"/>
    </location>
</feature>
<evidence type="ECO:0000256" key="3">
    <source>
        <dbReference type="SAM" id="Phobius"/>
    </source>
</evidence>
<evidence type="ECO:0000313" key="6">
    <source>
        <dbReference type="Proteomes" id="UP000298030"/>
    </source>
</evidence>
<dbReference type="PANTHER" id="PTHR47966:SF57">
    <property type="entry name" value="PEPTIDASE A1 DOMAIN-CONTAINING PROTEIN"/>
    <property type="match status" value="1"/>
</dbReference>
<dbReference type="STRING" id="71717.A0A4Y7SEE8"/>
<dbReference type="Gene3D" id="2.40.70.10">
    <property type="entry name" value="Acid Proteases"/>
    <property type="match status" value="2"/>
</dbReference>
<feature type="non-terminal residue" evidence="5">
    <location>
        <position position="461"/>
    </location>
</feature>
<dbReference type="InterPro" id="IPR033121">
    <property type="entry name" value="PEPTIDASE_A1"/>
</dbReference>
<feature type="domain" description="Peptidase A1" evidence="4">
    <location>
        <begin position="1"/>
        <end position="345"/>
    </location>
</feature>
<keyword evidence="6" id="KW-1185">Reference proteome</keyword>
<keyword evidence="3" id="KW-0472">Membrane</keyword>
<organism evidence="5 6">
    <name type="scientific">Coprinellus micaceus</name>
    <name type="common">Glistening ink-cap mushroom</name>
    <name type="synonym">Coprinus micaceus</name>
    <dbReference type="NCBI Taxonomy" id="71717"/>
    <lineage>
        <taxon>Eukaryota</taxon>
        <taxon>Fungi</taxon>
        <taxon>Dikarya</taxon>
        <taxon>Basidiomycota</taxon>
        <taxon>Agaricomycotina</taxon>
        <taxon>Agaricomycetes</taxon>
        <taxon>Agaricomycetidae</taxon>
        <taxon>Agaricales</taxon>
        <taxon>Agaricineae</taxon>
        <taxon>Psathyrellaceae</taxon>
        <taxon>Coprinellus</taxon>
    </lineage>
</organism>
<protein>
    <submittedName>
        <fullName evidence="5">Acid protease</fullName>
    </submittedName>
</protein>
<feature type="non-terminal residue" evidence="5">
    <location>
        <position position="1"/>
    </location>
</feature>
<dbReference type="Proteomes" id="UP000298030">
    <property type="component" value="Unassembled WGS sequence"/>
</dbReference>
<dbReference type="InterPro" id="IPR001461">
    <property type="entry name" value="Aspartic_peptidase_A1"/>
</dbReference>
<dbReference type="AlphaFoldDB" id="A0A4Y7SEE8"/>
<dbReference type="OrthoDB" id="2747330at2759"/>
<gene>
    <name evidence="5" type="ORF">FA13DRAFT_1600552</name>
</gene>
<dbReference type="Pfam" id="PF00026">
    <property type="entry name" value="Asp"/>
    <property type="match status" value="2"/>
</dbReference>
<reference evidence="5 6" key="1">
    <citation type="journal article" date="2019" name="Nat. Ecol. Evol.">
        <title>Megaphylogeny resolves global patterns of mushroom evolution.</title>
        <authorList>
            <person name="Varga T."/>
            <person name="Krizsan K."/>
            <person name="Foldi C."/>
            <person name="Dima B."/>
            <person name="Sanchez-Garcia M."/>
            <person name="Sanchez-Ramirez S."/>
            <person name="Szollosi G.J."/>
            <person name="Szarkandi J.G."/>
            <person name="Papp V."/>
            <person name="Albert L."/>
            <person name="Andreopoulos W."/>
            <person name="Angelini C."/>
            <person name="Antonin V."/>
            <person name="Barry K.W."/>
            <person name="Bougher N.L."/>
            <person name="Buchanan P."/>
            <person name="Buyck B."/>
            <person name="Bense V."/>
            <person name="Catcheside P."/>
            <person name="Chovatia M."/>
            <person name="Cooper J."/>
            <person name="Damon W."/>
            <person name="Desjardin D."/>
            <person name="Finy P."/>
            <person name="Geml J."/>
            <person name="Haridas S."/>
            <person name="Hughes K."/>
            <person name="Justo A."/>
            <person name="Karasinski D."/>
            <person name="Kautmanova I."/>
            <person name="Kiss B."/>
            <person name="Kocsube S."/>
            <person name="Kotiranta H."/>
            <person name="LaButti K.M."/>
            <person name="Lechner B.E."/>
            <person name="Liimatainen K."/>
            <person name="Lipzen A."/>
            <person name="Lukacs Z."/>
            <person name="Mihaltcheva S."/>
            <person name="Morgado L.N."/>
            <person name="Niskanen T."/>
            <person name="Noordeloos M.E."/>
            <person name="Ohm R.A."/>
            <person name="Ortiz-Santana B."/>
            <person name="Ovrebo C."/>
            <person name="Racz N."/>
            <person name="Riley R."/>
            <person name="Savchenko A."/>
            <person name="Shiryaev A."/>
            <person name="Soop K."/>
            <person name="Spirin V."/>
            <person name="Szebenyi C."/>
            <person name="Tomsovsky M."/>
            <person name="Tulloss R.E."/>
            <person name="Uehling J."/>
            <person name="Grigoriev I.V."/>
            <person name="Vagvolgyi C."/>
            <person name="Papp T."/>
            <person name="Martin F.M."/>
            <person name="Miettinen O."/>
            <person name="Hibbett D.S."/>
            <person name="Nagy L.G."/>
        </authorList>
    </citation>
    <scope>NUCLEOTIDE SEQUENCE [LARGE SCALE GENOMIC DNA]</scope>
    <source>
        <strain evidence="5 6">FP101781</strain>
    </source>
</reference>
<comment type="caution">
    <text evidence="5">The sequence shown here is derived from an EMBL/GenBank/DDBJ whole genome shotgun (WGS) entry which is preliminary data.</text>
</comment>
<dbReference type="PROSITE" id="PS51767">
    <property type="entry name" value="PEPTIDASE_A1"/>
    <property type="match status" value="1"/>
</dbReference>
<dbReference type="SUPFAM" id="SSF50630">
    <property type="entry name" value="Acid proteases"/>
    <property type="match status" value="1"/>
</dbReference>
<keyword evidence="5" id="KW-0645">Protease</keyword>
<feature type="transmembrane region" description="Helical" evidence="3">
    <location>
        <begin position="429"/>
        <end position="456"/>
    </location>
</feature>
<dbReference type="CDD" id="cd05471">
    <property type="entry name" value="pepsin_like"/>
    <property type="match status" value="1"/>
</dbReference>
<evidence type="ECO:0000259" key="4">
    <source>
        <dbReference type="PROSITE" id="PS51767"/>
    </source>
</evidence>